<dbReference type="Gene3D" id="2.130.10.10">
    <property type="entry name" value="YVTN repeat-like/Quinoprotein amine dehydrogenase"/>
    <property type="match status" value="1"/>
</dbReference>
<keyword evidence="3" id="KW-1185">Reference proteome</keyword>
<dbReference type="RefSeq" id="WP_068848995.1">
    <property type="nucleotide sequence ID" value="NZ_LYDR01000116.1"/>
</dbReference>
<dbReference type="PANTHER" id="PTHR34512:SF30">
    <property type="entry name" value="OUTER MEMBRANE PROTEIN ASSEMBLY FACTOR BAMB"/>
    <property type="match status" value="1"/>
</dbReference>
<reference evidence="2 3" key="1">
    <citation type="submission" date="2016-05" db="EMBL/GenBank/DDBJ databases">
        <title>Genomic and physiological characterization of Planctopirus sp. isolated from fresh water lake.</title>
        <authorList>
            <person name="Subhash Y."/>
            <person name="Ramana C."/>
        </authorList>
    </citation>
    <scope>NUCLEOTIDE SEQUENCE [LARGE SCALE GENOMIC DNA]</scope>
    <source>
        <strain evidence="2 3">JC280</strain>
    </source>
</reference>
<name>A0A1C3E9X6_9PLAN</name>
<dbReference type="AlphaFoldDB" id="A0A1C3E9X6"/>
<dbReference type="SUPFAM" id="SSF50998">
    <property type="entry name" value="Quinoprotein alcohol dehydrogenase-like"/>
    <property type="match status" value="1"/>
</dbReference>
<feature type="domain" description="Pyrrolo-quinoline quinone repeat" evidence="1">
    <location>
        <begin position="200"/>
        <end position="429"/>
    </location>
</feature>
<evidence type="ECO:0000313" key="2">
    <source>
        <dbReference type="EMBL" id="ODA30041.1"/>
    </source>
</evidence>
<dbReference type="EMBL" id="LYDR01000116">
    <property type="protein sequence ID" value="ODA30041.1"/>
    <property type="molecule type" value="Genomic_DNA"/>
</dbReference>
<dbReference type="Proteomes" id="UP000094828">
    <property type="component" value="Unassembled WGS sequence"/>
</dbReference>
<dbReference type="PANTHER" id="PTHR34512">
    <property type="entry name" value="CELL SURFACE PROTEIN"/>
    <property type="match status" value="1"/>
</dbReference>
<organism evidence="2 3">
    <name type="scientific">Planctopirus hydrillae</name>
    <dbReference type="NCBI Taxonomy" id="1841610"/>
    <lineage>
        <taxon>Bacteria</taxon>
        <taxon>Pseudomonadati</taxon>
        <taxon>Planctomycetota</taxon>
        <taxon>Planctomycetia</taxon>
        <taxon>Planctomycetales</taxon>
        <taxon>Planctomycetaceae</taxon>
        <taxon>Planctopirus</taxon>
    </lineage>
</organism>
<dbReference type="Pfam" id="PF13360">
    <property type="entry name" value="PQQ_2"/>
    <property type="match status" value="1"/>
</dbReference>
<proteinExistence type="predicted"/>
<evidence type="ECO:0000259" key="1">
    <source>
        <dbReference type="Pfam" id="PF13360"/>
    </source>
</evidence>
<accession>A0A1C3E9X6</accession>
<comment type="caution">
    <text evidence="2">The sequence shown here is derived from an EMBL/GenBank/DDBJ whole genome shotgun (WGS) entry which is preliminary data.</text>
</comment>
<evidence type="ECO:0000313" key="3">
    <source>
        <dbReference type="Proteomes" id="UP000094828"/>
    </source>
</evidence>
<dbReference type="InterPro" id="IPR002372">
    <property type="entry name" value="PQQ_rpt_dom"/>
</dbReference>
<dbReference type="InterPro" id="IPR011047">
    <property type="entry name" value="Quinoprotein_ADH-like_sf"/>
</dbReference>
<dbReference type="InterPro" id="IPR015943">
    <property type="entry name" value="WD40/YVTN_repeat-like_dom_sf"/>
</dbReference>
<gene>
    <name evidence="2" type="ORF">A6X21_06805</name>
</gene>
<protein>
    <submittedName>
        <fullName evidence="2">Quinonprotein alcohol dehydrogenase</fullName>
    </submittedName>
</protein>
<dbReference type="STRING" id="1841610.A6X21_06805"/>
<sequence>MRRPLIDLRFSEAGLFLSRGLMAVWVLTFGLWSTSQAQHNWPQFLGPEGNAHAQSTKLPVTIGEENIFWQTAIHGKGWSSPVIWNNDLWMTTATPDGHKLSVICVDKPSGKIVLDKLLFEVEKPSEIHDFNSYASPTPVLEDGKAWISFGSYGTACLAGRSGEVLWQRRDLPCEHFRGPGSSPILFENLLILHMDGFDFQYVVALDKDTGQTVWKVDRQVEYGSENGDFKKAFCTPTIIQVNGQPQLISPTSKASLALDPRTGKEIWRIRFKEFSATVRPVYGNGLVFINTGFGKAALHAVDPTGTGDVTETHVRWSAAKGIPSKPTHVLVGDLLFMVHDGGAATCFEATTGKQLWQERLGGNYTATPLYADGKLWFFSQEGKIKVLKASREFEELGESQLGDGFMASPAVSDDLMYLRSRTNLYQVGRKPSAN</sequence>
<dbReference type="OrthoDB" id="244732at2"/>